<dbReference type="GO" id="GO:0009986">
    <property type="term" value="C:cell surface"/>
    <property type="evidence" value="ECO:0007669"/>
    <property type="project" value="TreeGrafter"/>
</dbReference>
<dbReference type="SMART" id="SM00060">
    <property type="entry name" value="FN3"/>
    <property type="match status" value="3"/>
</dbReference>
<dbReference type="EMBL" id="OX597840">
    <property type="protein sequence ID" value="CAI9741604.1"/>
    <property type="molecule type" value="Genomic_DNA"/>
</dbReference>
<feature type="domain" description="WAP" evidence="2">
    <location>
        <begin position="34"/>
        <end position="83"/>
    </location>
</feature>
<reference evidence="3" key="1">
    <citation type="submission" date="2023-08" db="EMBL/GenBank/DDBJ databases">
        <authorList>
            <person name="Alioto T."/>
            <person name="Alioto T."/>
            <person name="Gomez Garrido J."/>
        </authorList>
    </citation>
    <scope>NUCLEOTIDE SEQUENCE</scope>
</reference>
<protein>
    <submittedName>
        <fullName evidence="3">Anosmin-1-like isoform X2</fullName>
    </submittedName>
</protein>
<dbReference type="Pfam" id="PF00095">
    <property type="entry name" value="WAP"/>
    <property type="match status" value="1"/>
</dbReference>
<dbReference type="CDD" id="cd00199">
    <property type="entry name" value="WAP"/>
    <property type="match status" value="1"/>
</dbReference>
<organism evidence="3 4">
    <name type="scientific">Octopus vulgaris</name>
    <name type="common">Common octopus</name>
    <dbReference type="NCBI Taxonomy" id="6645"/>
    <lineage>
        <taxon>Eukaryota</taxon>
        <taxon>Metazoa</taxon>
        <taxon>Spiralia</taxon>
        <taxon>Lophotrochozoa</taxon>
        <taxon>Mollusca</taxon>
        <taxon>Cephalopoda</taxon>
        <taxon>Coleoidea</taxon>
        <taxon>Octopodiformes</taxon>
        <taxon>Octopoda</taxon>
        <taxon>Incirrata</taxon>
        <taxon>Octopodidae</taxon>
        <taxon>Octopus</taxon>
    </lineage>
</organism>
<accession>A0AA36FLR4</accession>
<dbReference type="AlphaFoldDB" id="A0AA36FLR4"/>
<dbReference type="GO" id="GO:0030414">
    <property type="term" value="F:peptidase inhibitor activity"/>
    <property type="evidence" value="ECO:0007669"/>
    <property type="project" value="InterPro"/>
</dbReference>
<dbReference type="FunFam" id="4.10.75.10:FF:000001">
    <property type="entry name" value="Anosmin 1"/>
    <property type="match status" value="1"/>
</dbReference>
<keyword evidence="4" id="KW-1185">Reference proteome</keyword>
<dbReference type="PANTHER" id="PTHR14131">
    <property type="entry name" value="ANOSMIN"/>
    <property type="match status" value="1"/>
</dbReference>
<dbReference type="SUPFAM" id="SSF57256">
    <property type="entry name" value="Elafin-like"/>
    <property type="match status" value="1"/>
</dbReference>
<dbReference type="InterPro" id="IPR008197">
    <property type="entry name" value="WAP_dom"/>
</dbReference>
<gene>
    <name evidence="3" type="ORF">OCTVUL_1B023316</name>
</gene>
<sequence>MNSIFLDRQNQLLSSIEDDEGECLKTCNYLRVNSLTKQGSCPQALAAIGFEAACVESCTADIHCDSHLKCCANGCGWTCQEPVNLGTGSLLPTWTSVIYSLFKETSWNIGVPPIPTFINWRELNHRTATLWWDDTMRFSNVPVVYILKELKYFNGEKPDPNDKKGWTQILQTTRPIANVSISAGYTYQYAVAAVSSQGSLGFSNTSQEFRSSLEIRDPNPPRNLRVTKNTTVRDRQRVTVKWDPPAELDFPITRYKVFYRKIMSKHADIEQHQKSVHGDRHSLTLKDLDPNTQYLVQVQAIVQVGKKRYRSTKETMQMVTDKSDALDLRSQHKIKVYNLTVGRPYFQSGSLKVKVYWKISSEDALKISKYKVYWQSTDNCQKHSKNWKLFSSEEKQNAQTRNTYFELYHLIYDCTYQVDVATVNVNDQQGALVSINFTTPPCEKILVKGSIDLECPVGDPLPPKRPAKPTYVVHTNNGLSVEVSWKRPVSHSPVVRYLVHLVMVGEHVADKDPPIVLGLNSNCTELVVNATMPANQTRFQFNTLRENTQYIVYIYADSEIGRSPPTKLSVKTPILHTQWQDTSPRKTVSTTSQIPERNFEPTSAQIGSACSLYVISSLQLVLISFISHVFVP</sequence>
<dbReference type="GO" id="GO:0005576">
    <property type="term" value="C:extracellular region"/>
    <property type="evidence" value="ECO:0007669"/>
    <property type="project" value="InterPro"/>
</dbReference>
<evidence type="ECO:0000313" key="3">
    <source>
        <dbReference type="EMBL" id="CAI9741604.1"/>
    </source>
</evidence>
<dbReference type="Gene3D" id="4.10.75.10">
    <property type="entry name" value="Elafin-like"/>
    <property type="match status" value="1"/>
</dbReference>
<dbReference type="Gene3D" id="2.60.40.10">
    <property type="entry name" value="Immunoglobulins"/>
    <property type="match status" value="3"/>
</dbReference>
<evidence type="ECO:0000313" key="4">
    <source>
        <dbReference type="Proteomes" id="UP001162480"/>
    </source>
</evidence>
<dbReference type="SUPFAM" id="SSF49265">
    <property type="entry name" value="Fibronectin type III"/>
    <property type="match status" value="2"/>
</dbReference>
<feature type="domain" description="Fibronectin type-III" evidence="1">
    <location>
        <begin position="465"/>
        <end position="577"/>
    </location>
</feature>
<dbReference type="PROSITE" id="PS50853">
    <property type="entry name" value="FN3"/>
    <property type="match status" value="2"/>
</dbReference>
<dbReference type="GO" id="GO:0030182">
    <property type="term" value="P:neuron differentiation"/>
    <property type="evidence" value="ECO:0007669"/>
    <property type="project" value="TreeGrafter"/>
</dbReference>
<feature type="domain" description="Fibronectin type-III" evidence="1">
    <location>
        <begin position="220"/>
        <end position="323"/>
    </location>
</feature>
<dbReference type="InterPro" id="IPR003961">
    <property type="entry name" value="FN3_dom"/>
</dbReference>
<dbReference type="SMART" id="SM00217">
    <property type="entry name" value="WAP"/>
    <property type="match status" value="1"/>
</dbReference>
<dbReference type="InterPro" id="IPR036116">
    <property type="entry name" value="FN3_sf"/>
</dbReference>
<name>A0AA36FLR4_OCTVU</name>
<dbReference type="Pfam" id="PF00041">
    <property type="entry name" value="fn3"/>
    <property type="match status" value="2"/>
</dbReference>
<dbReference type="Proteomes" id="UP001162480">
    <property type="component" value="Chromosome 27"/>
</dbReference>
<dbReference type="CDD" id="cd00063">
    <property type="entry name" value="FN3"/>
    <property type="match status" value="3"/>
</dbReference>
<dbReference type="InterPro" id="IPR013783">
    <property type="entry name" value="Ig-like_fold"/>
</dbReference>
<evidence type="ECO:0000259" key="1">
    <source>
        <dbReference type="PROSITE" id="PS50853"/>
    </source>
</evidence>
<dbReference type="PROSITE" id="PS51390">
    <property type="entry name" value="WAP"/>
    <property type="match status" value="1"/>
</dbReference>
<evidence type="ECO:0000259" key="2">
    <source>
        <dbReference type="PROSITE" id="PS51390"/>
    </source>
</evidence>
<dbReference type="InterPro" id="IPR042447">
    <property type="entry name" value="Anosmin-1"/>
</dbReference>
<dbReference type="PANTHER" id="PTHR14131:SF5">
    <property type="entry name" value="ANOSMIN-1"/>
    <property type="match status" value="1"/>
</dbReference>
<dbReference type="InterPro" id="IPR036645">
    <property type="entry name" value="Elafin-like_sf"/>
</dbReference>
<proteinExistence type="predicted"/>